<dbReference type="SUPFAM" id="SSF53474">
    <property type="entry name" value="alpha/beta-Hydrolases"/>
    <property type="match status" value="1"/>
</dbReference>
<name>A0A432WGR4_9GAMM</name>
<dbReference type="Gene3D" id="3.40.50.1820">
    <property type="entry name" value="alpha/beta hydrolase"/>
    <property type="match status" value="1"/>
</dbReference>
<dbReference type="InterPro" id="IPR029058">
    <property type="entry name" value="AB_hydrolase_fold"/>
</dbReference>
<comment type="caution">
    <text evidence="2">The sequence shown here is derived from an EMBL/GenBank/DDBJ whole genome shotgun (WGS) entry which is preliminary data.</text>
</comment>
<reference evidence="2 3" key="1">
    <citation type="journal article" date="2011" name="Front. Microbiol.">
        <title>Genomic signatures of strain selection and enhancement in Bacillus atrophaeus var. globigii, a historical biowarfare simulant.</title>
        <authorList>
            <person name="Gibbons H.S."/>
            <person name="Broomall S.M."/>
            <person name="McNew L.A."/>
            <person name="Daligault H."/>
            <person name="Chapman C."/>
            <person name="Bruce D."/>
            <person name="Karavis M."/>
            <person name="Krepps M."/>
            <person name="McGregor P.A."/>
            <person name="Hong C."/>
            <person name="Park K.H."/>
            <person name="Akmal A."/>
            <person name="Feldman A."/>
            <person name="Lin J.S."/>
            <person name="Chang W.E."/>
            <person name="Higgs B.W."/>
            <person name="Demirev P."/>
            <person name="Lindquist J."/>
            <person name="Liem A."/>
            <person name="Fochler E."/>
            <person name="Read T.D."/>
            <person name="Tapia R."/>
            <person name="Johnson S."/>
            <person name="Bishop-Lilly K.A."/>
            <person name="Detter C."/>
            <person name="Han C."/>
            <person name="Sozhamannan S."/>
            <person name="Rosenzweig C.N."/>
            <person name="Skowronski E.W."/>
        </authorList>
    </citation>
    <scope>NUCLEOTIDE SEQUENCE [LARGE SCALE GENOMIC DNA]</scope>
    <source>
        <strain evidence="2 3">Y4G10-17</strain>
    </source>
</reference>
<dbReference type="RefSeq" id="WP_126798689.1">
    <property type="nucleotide sequence ID" value="NZ_PIPO01000003.1"/>
</dbReference>
<evidence type="ECO:0000259" key="1">
    <source>
        <dbReference type="Pfam" id="PF07819"/>
    </source>
</evidence>
<dbReference type="Pfam" id="PF07819">
    <property type="entry name" value="PGAP1"/>
    <property type="match status" value="1"/>
</dbReference>
<dbReference type="AlphaFoldDB" id="A0A432WGR4"/>
<keyword evidence="3" id="KW-1185">Reference proteome</keyword>
<organism evidence="2 3">
    <name type="scientific">Aliidiomarina soli</name>
    <dbReference type="NCBI Taxonomy" id="1928574"/>
    <lineage>
        <taxon>Bacteria</taxon>
        <taxon>Pseudomonadati</taxon>
        <taxon>Pseudomonadota</taxon>
        <taxon>Gammaproteobacteria</taxon>
        <taxon>Alteromonadales</taxon>
        <taxon>Idiomarinaceae</taxon>
        <taxon>Aliidiomarina</taxon>
    </lineage>
</organism>
<sequence>MPGLKSSVNKTAPEPTDPFHPIIYVRGYAMTENAMEATVHTPYMGFNLGSTRARQQYDRSFRHYIFESPLIRLMKEYGYQDSYADGINLAEPGGAVDFPDTDKRLPRRSIIIHRYYEEEHEQGNGATDSDAMGRSQRPSIEAAAVRLSKLIARVRDFICGDNTQARADFKVYLVAHSMGGLICRCLLQNEQADPEQSRRLVDKVFTYGTPHNGIEVMGLNVPRFFSLWDAHNFNRAEMAEYLKLKPRNGRVNSLNGAFPAERFFCLVGTNPHDYNLTRLVIDKASDGLVTMDNAYIEDAPRVHTYTSHSGPYGMVNSKIGYDNLVRFLFGDYRLRITMQPAVLPLSPPLQRAYDDGATIRGSYLFECTLTPRGDDPVPLSSRRIDHHSAVFRSFDELLNPHKAGLKRPRYPVLASVFLDSKRIEVGTTMVMNLELNVEGTDFRLNGGSVLSRRAPAEHLFRQTITLKITLQPGGWRMRYIFADQQWSDGRGSELKEDEQGHFIELKNSKGFAAKLYLQMADWR</sequence>
<dbReference type="InterPro" id="IPR012908">
    <property type="entry name" value="PGAP1-ab_dom-like"/>
</dbReference>
<feature type="domain" description="GPI inositol-deacylase PGAP1-like alpha/beta" evidence="1">
    <location>
        <begin position="147"/>
        <end position="214"/>
    </location>
</feature>
<dbReference type="Proteomes" id="UP000287823">
    <property type="component" value="Unassembled WGS sequence"/>
</dbReference>
<protein>
    <recommendedName>
        <fullName evidence="1">GPI inositol-deacylase PGAP1-like alpha/beta domain-containing protein</fullName>
    </recommendedName>
</protein>
<proteinExistence type="predicted"/>
<accession>A0A432WGR4</accession>
<gene>
    <name evidence="2" type="ORF">CWE14_06720</name>
</gene>
<dbReference type="EMBL" id="PIPO01000003">
    <property type="protein sequence ID" value="RUO32935.1"/>
    <property type="molecule type" value="Genomic_DNA"/>
</dbReference>
<evidence type="ECO:0000313" key="3">
    <source>
        <dbReference type="Proteomes" id="UP000287823"/>
    </source>
</evidence>
<evidence type="ECO:0000313" key="2">
    <source>
        <dbReference type="EMBL" id="RUO32935.1"/>
    </source>
</evidence>
<dbReference type="GO" id="GO:0016788">
    <property type="term" value="F:hydrolase activity, acting on ester bonds"/>
    <property type="evidence" value="ECO:0007669"/>
    <property type="project" value="InterPro"/>
</dbReference>